<name>X0ZVC5_9ZZZZ</name>
<feature type="non-terminal residue" evidence="5">
    <location>
        <position position="1"/>
    </location>
</feature>
<gene>
    <name evidence="5" type="ORF">S01H1_75870</name>
</gene>
<dbReference type="PANTHER" id="PTHR20982:SF3">
    <property type="entry name" value="MITOCHONDRIAL RIBOSOME RECYCLING FACTOR PSEUDO 1"/>
    <property type="match status" value="1"/>
</dbReference>
<dbReference type="InterPro" id="IPR023584">
    <property type="entry name" value="Ribosome_recyc_fac_dom"/>
</dbReference>
<evidence type="ECO:0000256" key="1">
    <source>
        <dbReference type="ARBA" id="ARBA00005912"/>
    </source>
</evidence>
<proteinExistence type="inferred from homology"/>
<keyword evidence="2" id="KW-0963">Cytoplasm</keyword>
<dbReference type="Gene3D" id="1.10.132.20">
    <property type="entry name" value="Ribosome-recycling factor"/>
    <property type="match status" value="1"/>
</dbReference>
<sequence>ANDGRIIRLPIPPLTDERRRELARIVGRRVEEGRVAIRNVRRDGLKGLTEAKRQKQISEDEFYSAKDDLQELTDEYVRRMEGLGEKKQAEIMEI</sequence>
<evidence type="ECO:0000313" key="5">
    <source>
        <dbReference type="EMBL" id="GAG52031.1"/>
    </source>
</evidence>
<comment type="similarity">
    <text evidence="1">Belongs to the RRF family.</text>
</comment>
<dbReference type="InterPro" id="IPR002661">
    <property type="entry name" value="Ribosome_recyc_fac"/>
</dbReference>
<keyword evidence="3" id="KW-0648">Protein biosynthesis</keyword>
<evidence type="ECO:0000259" key="4">
    <source>
        <dbReference type="Pfam" id="PF01765"/>
    </source>
</evidence>
<accession>X0ZVC5</accession>
<dbReference type="GO" id="GO:0006412">
    <property type="term" value="P:translation"/>
    <property type="evidence" value="ECO:0007669"/>
    <property type="project" value="UniProtKB-KW"/>
</dbReference>
<evidence type="ECO:0000256" key="2">
    <source>
        <dbReference type="ARBA" id="ARBA00022490"/>
    </source>
</evidence>
<dbReference type="FunFam" id="1.10.132.20:FF:000001">
    <property type="entry name" value="Ribosome-recycling factor"/>
    <property type="match status" value="1"/>
</dbReference>
<dbReference type="EMBL" id="BARS01050871">
    <property type="protein sequence ID" value="GAG52031.1"/>
    <property type="molecule type" value="Genomic_DNA"/>
</dbReference>
<dbReference type="AlphaFoldDB" id="X0ZVC5"/>
<feature type="domain" description="Ribosome recycling factor" evidence="4">
    <location>
        <begin position="2"/>
        <end position="92"/>
    </location>
</feature>
<dbReference type="SUPFAM" id="SSF55194">
    <property type="entry name" value="Ribosome recycling factor, RRF"/>
    <property type="match status" value="1"/>
</dbReference>
<dbReference type="PANTHER" id="PTHR20982">
    <property type="entry name" value="RIBOSOME RECYCLING FACTOR"/>
    <property type="match status" value="1"/>
</dbReference>
<comment type="caution">
    <text evidence="5">The sequence shown here is derived from an EMBL/GenBank/DDBJ whole genome shotgun (WGS) entry which is preliminary data.</text>
</comment>
<evidence type="ECO:0000256" key="3">
    <source>
        <dbReference type="ARBA" id="ARBA00022917"/>
    </source>
</evidence>
<reference evidence="5" key="1">
    <citation type="journal article" date="2014" name="Front. Microbiol.">
        <title>High frequency of phylogenetically diverse reductive dehalogenase-homologous genes in deep subseafloor sedimentary metagenomes.</title>
        <authorList>
            <person name="Kawai M."/>
            <person name="Futagami T."/>
            <person name="Toyoda A."/>
            <person name="Takaki Y."/>
            <person name="Nishi S."/>
            <person name="Hori S."/>
            <person name="Arai W."/>
            <person name="Tsubouchi T."/>
            <person name="Morono Y."/>
            <person name="Uchiyama I."/>
            <person name="Ito T."/>
            <person name="Fujiyama A."/>
            <person name="Inagaki F."/>
            <person name="Takami H."/>
        </authorList>
    </citation>
    <scope>NUCLEOTIDE SEQUENCE</scope>
    <source>
        <strain evidence="5">Expedition CK06-06</strain>
    </source>
</reference>
<protein>
    <recommendedName>
        <fullName evidence="4">Ribosome recycling factor domain-containing protein</fullName>
    </recommendedName>
</protein>
<dbReference type="InterPro" id="IPR036191">
    <property type="entry name" value="RRF_sf"/>
</dbReference>
<dbReference type="Pfam" id="PF01765">
    <property type="entry name" value="RRF"/>
    <property type="match status" value="1"/>
</dbReference>
<organism evidence="5">
    <name type="scientific">marine sediment metagenome</name>
    <dbReference type="NCBI Taxonomy" id="412755"/>
    <lineage>
        <taxon>unclassified sequences</taxon>
        <taxon>metagenomes</taxon>
        <taxon>ecological metagenomes</taxon>
    </lineage>
</organism>
<dbReference type="GO" id="GO:0043023">
    <property type="term" value="F:ribosomal large subunit binding"/>
    <property type="evidence" value="ECO:0007669"/>
    <property type="project" value="TreeGrafter"/>
</dbReference>